<evidence type="ECO:0000313" key="2">
    <source>
        <dbReference type="EMBL" id="KDP36195.1"/>
    </source>
</evidence>
<protein>
    <submittedName>
        <fullName evidence="2">Uncharacterized protein</fullName>
    </submittedName>
</protein>
<evidence type="ECO:0000256" key="1">
    <source>
        <dbReference type="SAM" id="MobiDB-lite"/>
    </source>
</evidence>
<organism evidence="2 3">
    <name type="scientific">Jatropha curcas</name>
    <name type="common">Barbados nut</name>
    <dbReference type="NCBI Taxonomy" id="180498"/>
    <lineage>
        <taxon>Eukaryota</taxon>
        <taxon>Viridiplantae</taxon>
        <taxon>Streptophyta</taxon>
        <taxon>Embryophyta</taxon>
        <taxon>Tracheophyta</taxon>
        <taxon>Spermatophyta</taxon>
        <taxon>Magnoliopsida</taxon>
        <taxon>eudicotyledons</taxon>
        <taxon>Gunneridae</taxon>
        <taxon>Pentapetalae</taxon>
        <taxon>rosids</taxon>
        <taxon>fabids</taxon>
        <taxon>Malpighiales</taxon>
        <taxon>Euphorbiaceae</taxon>
        <taxon>Crotonoideae</taxon>
        <taxon>Jatropheae</taxon>
        <taxon>Jatropha</taxon>
    </lineage>
</organism>
<feature type="compositionally biased region" description="Low complexity" evidence="1">
    <location>
        <begin position="357"/>
        <end position="371"/>
    </location>
</feature>
<reference evidence="2 3" key="1">
    <citation type="journal article" date="2014" name="PLoS ONE">
        <title>Global Analysis of Gene Expression Profiles in Physic Nut (Jatropha curcas L.) Seedlings Exposed to Salt Stress.</title>
        <authorList>
            <person name="Zhang L."/>
            <person name="Zhang C."/>
            <person name="Wu P."/>
            <person name="Chen Y."/>
            <person name="Li M."/>
            <person name="Jiang H."/>
            <person name="Wu G."/>
        </authorList>
    </citation>
    <scope>NUCLEOTIDE SEQUENCE [LARGE SCALE GENOMIC DNA]</scope>
    <source>
        <strain evidence="3">cv. GZQX0401</strain>
        <tissue evidence="2">Young leaves</tissue>
    </source>
</reference>
<accession>A0A067KVB0</accession>
<dbReference type="Proteomes" id="UP000027138">
    <property type="component" value="Unassembled WGS sequence"/>
</dbReference>
<evidence type="ECO:0000313" key="3">
    <source>
        <dbReference type="Proteomes" id="UP000027138"/>
    </source>
</evidence>
<name>A0A067KVB0_JATCU</name>
<keyword evidence="3" id="KW-1185">Reference proteome</keyword>
<sequence>MTQQQQQSQLLIPSHDHITWKLVCGVTETLDEPSSYMAYPLMMCASGSQSPIHGRPVYSSLENPLIVFPFPLFFSIPTGGYSVVFHIIYIISSERANRDLDNDSTIHAREEDSVSWCLARGPRNAAADPQCTVAGDSGSFGRIDRHSHLHTTVHGGFNSFHQIRRFLDGKCSHKREELIGAHLEAINRLNRAKLSKIKGWKLSAVTIPFCAVGDSFRMKGGRENDRRGFGNQSPLTLVVRSHLTPLPPFAHSQSPAILPRHQHVAAVSVSPSLPLCSCSGERKSQRSIGTDSALRGSVAPQLHCCSSATPAIKNELVAPPTSSRRHHRSAVAPQSFSSARSRRYSSVQTPLSPFGRAAAPPAIPASITAPRDLSHSRRLTSRRSIAALVSTAARFG</sequence>
<feature type="region of interest" description="Disordered" evidence="1">
    <location>
        <begin position="319"/>
        <end position="378"/>
    </location>
</feature>
<dbReference type="EMBL" id="KK914453">
    <property type="protein sequence ID" value="KDP36195.1"/>
    <property type="molecule type" value="Genomic_DNA"/>
</dbReference>
<dbReference type="AlphaFoldDB" id="A0A067KVB0"/>
<gene>
    <name evidence="2" type="ORF">JCGZ_08839</name>
</gene>
<proteinExistence type="predicted"/>